<dbReference type="EMBL" id="JBHSLN010000020">
    <property type="protein sequence ID" value="MFC5297352.1"/>
    <property type="molecule type" value="Genomic_DNA"/>
</dbReference>
<evidence type="ECO:0000256" key="2">
    <source>
        <dbReference type="SAM" id="Phobius"/>
    </source>
</evidence>
<protein>
    <recommendedName>
        <fullName evidence="5">DUF4878 domain-containing protein</fullName>
    </recommendedName>
</protein>
<feature type="transmembrane region" description="Helical" evidence="2">
    <location>
        <begin position="80"/>
        <end position="101"/>
    </location>
</feature>
<evidence type="ECO:0000313" key="3">
    <source>
        <dbReference type="EMBL" id="MFC5297352.1"/>
    </source>
</evidence>
<dbReference type="Proteomes" id="UP001595937">
    <property type="component" value="Unassembled WGS sequence"/>
</dbReference>
<feature type="compositionally biased region" description="Low complexity" evidence="1">
    <location>
        <begin position="324"/>
        <end position="339"/>
    </location>
</feature>
<accession>A0ABW0FDR5</accession>
<evidence type="ECO:0000256" key="1">
    <source>
        <dbReference type="SAM" id="MobiDB-lite"/>
    </source>
</evidence>
<feature type="compositionally biased region" description="Low complexity" evidence="1">
    <location>
        <begin position="35"/>
        <end position="51"/>
    </location>
</feature>
<keyword evidence="2" id="KW-0472">Membrane</keyword>
<keyword evidence="4" id="KW-1185">Reference proteome</keyword>
<evidence type="ECO:0008006" key="5">
    <source>
        <dbReference type="Google" id="ProtNLM"/>
    </source>
</evidence>
<sequence>MGPRRRDHGKGPGASRRARGQSQALELGWGEDTDPSTAPTPARTPSTPSADGRGGAPGRPDGRPGPGSGWSRLSRRTRGLIAGASVVLLVAALVLGLPRLLTATVGPEAVATDFLQAIVDGDVEEVREHVEHAPDASGAALTAEILGAATSRLDSFTIDDVDVGAGTAIVTATLSNGSDRTTARLALTSHADSAFAPVGWELAPVHLPEFLIDIPLGVEEIRINGVALPVEGLILDMNLYSPQIAVQLLPGTYEVTVAAPGPWQDDSSVTLEAPPVLGTWRKPIDALQPVLNEAGHQEVRKRVDALPQECPGTASSFSEDCPFALSDGSDADASGLDASGPDDTDPDVPGTWVVDAPMQIDISGSGSFLWSVTATGTAEFSPDGGLGDTDGDASRLRVPVHFDGMAYSRPSGELRLEPDSPNGFSFTYCDDPESGDIVGIELLGGTVTSRDIEEICAPGTIAGV</sequence>
<evidence type="ECO:0000313" key="4">
    <source>
        <dbReference type="Proteomes" id="UP001595937"/>
    </source>
</evidence>
<proteinExistence type="predicted"/>
<feature type="region of interest" description="Disordered" evidence="1">
    <location>
        <begin position="1"/>
        <end position="72"/>
    </location>
</feature>
<organism evidence="3 4">
    <name type="scientific">Brachybacterium tyrofermentans</name>
    <dbReference type="NCBI Taxonomy" id="47848"/>
    <lineage>
        <taxon>Bacteria</taxon>
        <taxon>Bacillati</taxon>
        <taxon>Actinomycetota</taxon>
        <taxon>Actinomycetes</taxon>
        <taxon>Micrococcales</taxon>
        <taxon>Dermabacteraceae</taxon>
        <taxon>Brachybacterium</taxon>
    </lineage>
</organism>
<keyword evidence="2" id="KW-0812">Transmembrane</keyword>
<feature type="region of interest" description="Disordered" evidence="1">
    <location>
        <begin position="310"/>
        <end position="349"/>
    </location>
</feature>
<dbReference type="RefSeq" id="WP_343924183.1">
    <property type="nucleotide sequence ID" value="NZ_BAAAIR010000038.1"/>
</dbReference>
<comment type="caution">
    <text evidence="3">The sequence shown here is derived from an EMBL/GenBank/DDBJ whole genome shotgun (WGS) entry which is preliminary data.</text>
</comment>
<name>A0ABW0FDR5_9MICO</name>
<reference evidence="4" key="1">
    <citation type="journal article" date="2019" name="Int. J. Syst. Evol. Microbiol.">
        <title>The Global Catalogue of Microorganisms (GCM) 10K type strain sequencing project: providing services to taxonomists for standard genome sequencing and annotation.</title>
        <authorList>
            <consortium name="The Broad Institute Genomics Platform"/>
            <consortium name="The Broad Institute Genome Sequencing Center for Infectious Disease"/>
            <person name="Wu L."/>
            <person name="Ma J."/>
        </authorList>
    </citation>
    <scope>NUCLEOTIDE SEQUENCE [LARGE SCALE GENOMIC DNA]</scope>
    <source>
        <strain evidence="4">CGMCC 1.16455</strain>
    </source>
</reference>
<gene>
    <name evidence="3" type="ORF">ACFPK8_07495</name>
</gene>
<keyword evidence="2" id="KW-1133">Transmembrane helix</keyword>
<dbReference type="GeneID" id="303297483"/>